<name>A0ABZ0RZR5_9BACI</name>
<dbReference type="Pfam" id="PF00561">
    <property type="entry name" value="Abhydrolase_1"/>
    <property type="match status" value="1"/>
</dbReference>
<dbReference type="InterPro" id="IPR022485">
    <property type="entry name" value="SHCHC_synthase_MenH"/>
</dbReference>
<dbReference type="PANTHER" id="PTHR42916:SF1">
    <property type="entry name" value="PROTEIN PHYLLO, CHLOROPLASTIC"/>
    <property type="match status" value="1"/>
</dbReference>
<dbReference type="SUPFAM" id="SSF53474">
    <property type="entry name" value="alpha/beta-Hydrolases"/>
    <property type="match status" value="1"/>
</dbReference>
<feature type="domain" description="AB hydrolase-1" evidence="4">
    <location>
        <begin position="21"/>
        <end position="254"/>
    </location>
</feature>
<evidence type="ECO:0000256" key="2">
    <source>
        <dbReference type="ARBA" id="ARBA00023239"/>
    </source>
</evidence>
<dbReference type="EMBL" id="CP137624">
    <property type="protein sequence ID" value="WPK10502.1"/>
    <property type="molecule type" value="Genomic_DNA"/>
</dbReference>
<comment type="catalytic activity">
    <reaction evidence="3">
        <text>5-enolpyruvoyl-6-hydroxy-2-succinyl-cyclohex-3-ene-1-carboxylate = (1R,6R)-6-hydroxy-2-succinyl-cyclohexa-2,4-diene-1-carboxylate + pyruvate</text>
        <dbReference type="Rhea" id="RHEA:25597"/>
        <dbReference type="ChEBI" id="CHEBI:15361"/>
        <dbReference type="ChEBI" id="CHEBI:58689"/>
        <dbReference type="ChEBI" id="CHEBI:58818"/>
        <dbReference type="EC" id="4.2.99.20"/>
    </reaction>
</comment>
<reference evidence="5 6" key="1">
    <citation type="submission" date="2023-09" db="EMBL/GenBank/DDBJ databases">
        <authorList>
            <person name="Page C.A."/>
            <person name="Perez-Diaz I.M."/>
        </authorList>
    </citation>
    <scope>NUCLEOTIDE SEQUENCE [LARGE SCALE GENOMIC DNA]</scope>
    <source>
        <strain evidence="5 6">Ll15</strain>
    </source>
</reference>
<accession>A0ABZ0RZR5</accession>
<proteinExistence type="inferred from homology"/>
<evidence type="ECO:0000259" key="4">
    <source>
        <dbReference type="Pfam" id="PF00561"/>
    </source>
</evidence>
<dbReference type="EC" id="4.2.99.20" evidence="3"/>
<comment type="subunit">
    <text evidence="3">Monomer.</text>
</comment>
<dbReference type="RefSeq" id="WP_319835729.1">
    <property type="nucleotide sequence ID" value="NZ_CP137624.1"/>
</dbReference>
<evidence type="ECO:0000256" key="3">
    <source>
        <dbReference type="HAMAP-Rule" id="MF_01660"/>
    </source>
</evidence>
<dbReference type="HAMAP" id="MF_01660">
    <property type="entry name" value="MenH"/>
    <property type="match status" value="1"/>
</dbReference>
<comment type="similarity">
    <text evidence="3">Belongs to the AB hydrolase superfamily. MenH family.</text>
</comment>
<dbReference type="PRINTS" id="PR00111">
    <property type="entry name" value="ABHYDROLASE"/>
</dbReference>
<evidence type="ECO:0000256" key="1">
    <source>
        <dbReference type="ARBA" id="ARBA00022428"/>
    </source>
</evidence>
<dbReference type="Proteomes" id="UP001322664">
    <property type="component" value="Chromosome"/>
</dbReference>
<comment type="pathway">
    <text evidence="3">Quinol/quinone metabolism; menaquinone biosynthesis.</text>
</comment>
<dbReference type="InterPro" id="IPR029058">
    <property type="entry name" value="AB_hydrolase_fold"/>
</dbReference>
<keyword evidence="1 3" id="KW-0474">Menaquinone biosynthesis</keyword>
<protein>
    <recommendedName>
        <fullName evidence="3">Putative 2-succinyl-6-hydroxy-2,4-cyclohexadiene-1-carboxylate synthase</fullName>
        <shortName evidence="3">SHCHC synthase</shortName>
        <ecNumber evidence="3">4.2.99.20</ecNumber>
    </recommendedName>
</protein>
<comment type="pathway">
    <text evidence="3">Quinol/quinone metabolism; 1,4-dihydroxy-2-naphthoate biosynthesis; 1,4-dihydroxy-2-naphthoate from chorismate: step 3/7.</text>
</comment>
<keyword evidence="2 3" id="KW-0456">Lyase</keyword>
<gene>
    <name evidence="3 5" type="primary">menH</name>
    <name evidence="5" type="ORF">R6U77_11460</name>
</gene>
<dbReference type="InterPro" id="IPR000073">
    <property type="entry name" value="AB_hydrolase_1"/>
</dbReference>
<comment type="function">
    <text evidence="3">Catalyzes a proton abstraction reaction that results in 2,5-elimination of pyruvate from 2-succinyl-5-enolpyruvyl-6-hydroxy-3-cyclohexene-1-carboxylate (SEPHCHC) and the formation of 2-succinyl-6-hydroxy-2,4-cyclohexadiene-1-carboxylate (SHCHC).</text>
</comment>
<dbReference type="NCBIfam" id="TIGR03695">
    <property type="entry name" value="menH_SHCHC"/>
    <property type="match status" value="1"/>
</dbReference>
<sequence>MVTEINGVKVYVRSWNDHLSPTLVCLHGFTGSASTWQQLAAEVQARVVAVDLIGHGLTDAPDDVVHYTMDAQVELLEKLFDQLNLHSIVLLGYSLGGRVALSYAVRYPTRIQQLILESASPGLVQESERNARQEADNQLAQGIEQNGLITFVNHWENIPLFASQKQLPKAVQQAVREERLQQREKGLANSLRGMGTGAMPQLWDKLNELKMPVTLITGQLDTKFVAIAERMQERIPQAKHRTIADAGHAIHVENLAEFATIVKEAFQEI</sequence>
<dbReference type="GO" id="GO:0070205">
    <property type="term" value="F:2-succinyl-6-hydroxy-2,4-cyclohexadiene-1-carboxylate synthase activity"/>
    <property type="evidence" value="ECO:0007669"/>
    <property type="project" value="UniProtKB-EC"/>
</dbReference>
<dbReference type="PANTHER" id="PTHR42916">
    <property type="entry name" value="2-SUCCINYL-5-ENOLPYRUVYL-6-HYDROXY-3-CYCLOHEXENE-1-CARBOXYLATE SYNTHASE"/>
    <property type="match status" value="1"/>
</dbReference>
<organism evidence="5 6">
    <name type="scientific">Lysinibacillus louembei</name>
    <dbReference type="NCBI Taxonomy" id="1470088"/>
    <lineage>
        <taxon>Bacteria</taxon>
        <taxon>Bacillati</taxon>
        <taxon>Bacillota</taxon>
        <taxon>Bacilli</taxon>
        <taxon>Bacillales</taxon>
        <taxon>Bacillaceae</taxon>
        <taxon>Lysinibacillus</taxon>
    </lineage>
</organism>
<dbReference type="Gene3D" id="3.40.50.1820">
    <property type="entry name" value="alpha/beta hydrolase"/>
    <property type="match status" value="1"/>
</dbReference>
<keyword evidence="6" id="KW-1185">Reference proteome</keyword>
<evidence type="ECO:0000313" key="5">
    <source>
        <dbReference type="EMBL" id="WPK10502.1"/>
    </source>
</evidence>
<evidence type="ECO:0000313" key="6">
    <source>
        <dbReference type="Proteomes" id="UP001322664"/>
    </source>
</evidence>